<keyword evidence="3" id="KW-1185">Reference proteome</keyword>
<protein>
    <recommendedName>
        <fullName evidence="4">Reverse transcriptase domain-containing protein</fullName>
    </recommendedName>
</protein>
<organism evidence="2 3">
    <name type="scientific">Tanacetum coccineum</name>
    <dbReference type="NCBI Taxonomy" id="301880"/>
    <lineage>
        <taxon>Eukaryota</taxon>
        <taxon>Viridiplantae</taxon>
        <taxon>Streptophyta</taxon>
        <taxon>Embryophyta</taxon>
        <taxon>Tracheophyta</taxon>
        <taxon>Spermatophyta</taxon>
        <taxon>Magnoliopsida</taxon>
        <taxon>eudicotyledons</taxon>
        <taxon>Gunneridae</taxon>
        <taxon>Pentapetalae</taxon>
        <taxon>asterids</taxon>
        <taxon>campanulids</taxon>
        <taxon>Asterales</taxon>
        <taxon>Asteraceae</taxon>
        <taxon>Asteroideae</taxon>
        <taxon>Anthemideae</taxon>
        <taxon>Anthemidinae</taxon>
        <taxon>Tanacetum</taxon>
    </lineage>
</organism>
<evidence type="ECO:0000313" key="3">
    <source>
        <dbReference type="Proteomes" id="UP001151760"/>
    </source>
</evidence>
<comment type="caution">
    <text evidence="2">The sequence shown here is derived from an EMBL/GenBank/DDBJ whole genome shotgun (WGS) entry which is preliminary data.</text>
</comment>
<gene>
    <name evidence="2" type="ORF">Tco_0702299</name>
</gene>
<evidence type="ECO:0000256" key="1">
    <source>
        <dbReference type="SAM" id="MobiDB-lite"/>
    </source>
</evidence>
<feature type="compositionally biased region" description="Basic and acidic residues" evidence="1">
    <location>
        <begin position="49"/>
        <end position="58"/>
    </location>
</feature>
<reference evidence="2" key="1">
    <citation type="journal article" date="2022" name="Int. J. Mol. Sci.">
        <title>Draft Genome of Tanacetum Coccineum: Genomic Comparison of Closely Related Tanacetum-Family Plants.</title>
        <authorList>
            <person name="Yamashiro T."/>
            <person name="Shiraishi A."/>
            <person name="Nakayama K."/>
            <person name="Satake H."/>
        </authorList>
    </citation>
    <scope>NUCLEOTIDE SEQUENCE</scope>
</reference>
<proteinExistence type="predicted"/>
<feature type="region of interest" description="Disordered" evidence="1">
    <location>
        <begin position="1"/>
        <end position="25"/>
    </location>
</feature>
<accession>A0ABQ4XX41</accession>
<evidence type="ECO:0000313" key="2">
    <source>
        <dbReference type="EMBL" id="GJS69458.1"/>
    </source>
</evidence>
<evidence type="ECO:0008006" key="4">
    <source>
        <dbReference type="Google" id="ProtNLM"/>
    </source>
</evidence>
<reference evidence="2" key="2">
    <citation type="submission" date="2022-01" db="EMBL/GenBank/DDBJ databases">
        <authorList>
            <person name="Yamashiro T."/>
            <person name="Shiraishi A."/>
            <person name="Satake H."/>
            <person name="Nakayama K."/>
        </authorList>
    </citation>
    <scope>NUCLEOTIDE SEQUENCE</scope>
</reference>
<name>A0ABQ4XX41_9ASTR</name>
<sequence>MAPKRRTTRLNPGATPTPVTNTHTTTSVTNAQLQAMIDEGVTAALAARDATRNGDDSHTSGTGARRPVQVARECTYPDFLKCQPLNFKGTEGVVGLTQWFEKMESVYSISNCTVACQTTTPEAAHAMPWRTLKKMMIDKYCPRGEIKKLEFEM</sequence>
<dbReference type="Proteomes" id="UP001151760">
    <property type="component" value="Unassembled WGS sequence"/>
</dbReference>
<feature type="compositionally biased region" description="Low complexity" evidence="1">
    <location>
        <begin position="16"/>
        <end position="25"/>
    </location>
</feature>
<feature type="region of interest" description="Disordered" evidence="1">
    <location>
        <begin position="48"/>
        <end position="67"/>
    </location>
</feature>
<dbReference type="EMBL" id="BQNB010009863">
    <property type="protein sequence ID" value="GJS69458.1"/>
    <property type="molecule type" value="Genomic_DNA"/>
</dbReference>